<dbReference type="GO" id="GO:0000145">
    <property type="term" value="C:exocyst"/>
    <property type="evidence" value="ECO:0007669"/>
    <property type="project" value="UniProtKB-UniRule"/>
</dbReference>
<sequence length="1084" mass="121276">MSSDGDDLDEDELLQMALKEQAQRDLNYHKPSQATSKPVRNYVQPPANRAPAASVRNLNAAPQQQKKGANQQRKQSLDEDDDSDVELLSISSGDEDDRGGVVGRNRAGSGREDDKAWDGEEPNCWKRVDEAELARRVREMRDTRAVPVSQKFERKPKGLSSLQSLPRGMEWVDPLGLGLINHKTFRLISDNVANAPSSIDVEPLDPNAREKLNYYSENFDAKLFLSRVHLDTSAADLESGALSLKNDLKGRTQQKKQLVKENFDCFVSCKTTIDDIESKLKRIEEDPEGAGTSHLFNRIEGVSSLANRAFGPLFERQAQVEKIRSVQGMLQRFRTLFNLPSAIRGNISKGECDLAVREYRKAKSIVLPSHVGILKRVLEEVEKVMQEFRGMLYKAMEDPNVDLTHLENNVRLLLELEPESDPIKHYLNIQNRKIRGLLEKCTLDHEARMENLQNELREKALSDAKWRQIQQDINQSSAVDYSLAAVNSHLVGDLFPAEMTSEELDAFRSRYIRQLTAVLVHHVPVFWKVALSVSGGKFAKSSQVSGDPSTNIVVNKPEDKGGDSLDEVAGMIRNTLSAYESKVLSTFRDLEESNILSPFMNDAIKEISRASQAFEAKESAPPIAVTVLRTLEFEISKIYILRLCSWMRTSTEEISKDESWVPVSILERNKSQYSISSLPLAFRAAMISAMDQINAMLQSLQSESAKSEDVFAQLQEIQESVRLAFLNCLLDFAGHLEHIGSELTQDRLSIGSPHFQNGYSHKSEEKSVYPSPGSLVDPHQQLLMVLSNIGYCKDELANELYGKYKHIWLQSRGKGEEDSDMQDLIMSFSSLEEKVLAKYTLAKTNLIRSAAANYLLDAGVQWGGAPAVKGVRDAAVDLLHTLVAVHAEVFAGCKPLLDKTLGILIEGLIDILLGLFNENQTKDLRALDTNGFCQLMLELEYFETILNPYFTPDARDSLKSLQGVLLEKAIETVTESVETPSHQRRPTRGSDDVFADDRLSGSSVSPDDLIALAQQYSTELLQPELERTRINTACFLETLPLDFVPESAKAAYASFSGGSMDSPSRNYRGTQSVNSPSFSRHRRR</sequence>
<reference evidence="8" key="1">
    <citation type="journal article" date="2018" name="Gigascience">
        <title>Genome assembly of the Pink Ipe (Handroanthus impetiginosus, Bignoniaceae), a highly valued, ecologically keystone Neotropical timber forest tree.</title>
        <authorList>
            <person name="Silva-Junior O.B."/>
            <person name="Grattapaglia D."/>
            <person name="Novaes E."/>
            <person name="Collevatti R.G."/>
        </authorList>
    </citation>
    <scope>NUCLEOTIDE SEQUENCE [LARGE SCALE GENOMIC DNA]</scope>
    <source>
        <strain evidence="8">cv. UFG-1</strain>
    </source>
</reference>
<dbReference type="PANTHER" id="PTHR13043">
    <property type="entry name" value="EXOCYST COMPLEX COMPONENT SEC5"/>
    <property type="match status" value="1"/>
</dbReference>
<keyword evidence="8" id="KW-1185">Reference proteome</keyword>
<feature type="compositionally biased region" description="Basic and acidic residues" evidence="5">
    <location>
        <begin position="109"/>
        <end position="121"/>
    </location>
</feature>
<comment type="function">
    <text evidence="4">Component of the exocyst complex involved in the docking of exocytic vesicles with fusion sites on the plasma membrane.</text>
</comment>
<accession>A0A2G9G3D2</accession>
<evidence type="ECO:0000256" key="2">
    <source>
        <dbReference type="ARBA" id="ARBA00022448"/>
    </source>
</evidence>
<comment type="caution">
    <text evidence="7">The sequence shown here is derived from an EMBL/GenBank/DDBJ whole genome shotgun (WGS) entry which is preliminary data.</text>
</comment>
<evidence type="ECO:0000256" key="1">
    <source>
        <dbReference type="ARBA" id="ARBA00010578"/>
    </source>
</evidence>
<gene>
    <name evidence="7" type="ORF">CDL12_27673</name>
</gene>
<evidence type="ECO:0000256" key="5">
    <source>
        <dbReference type="SAM" id="MobiDB-lite"/>
    </source>
</evidence>
<keyword evidence="4" id="KW-0653">Protein transport</keyword>
<organism evidence="7 8">
    <name type="scientific">Handroanthus impetiginosus</name>
    <dbReference type="NCBI Taxonomy" id="429701"/>
    <lineage>
        <taxon>Eukaryota</taxon>
        <taxon>Viridiplantae</taxon>
        <taxon>Streptophyta</taxon>
        <taxon>Embryophyta</taxon>
        <taxon>Tracheophyta</taxon>
        <taxon>Spermatophyta</taxon>
        <taxon>Magnoliopsida</taxon>
        <taxon>eudicotyledons</taxon>
        <taxon>Gunneridae</taxon>
        <taxon>Pentapetalae</taxon>
        <taxon>asterids</taxon>
        <taxon>lamiids</taxon>
        <taxon>Lamiales</taxon>
        <taxon>Bignoniaceae</taxon>
        <taxon>Crescentiina</taxon>
        <taxon>Tabebuia alliance</taxon>
        <taxon>Handroanthus</taxon>
    </lineage>
</organism>
<evidence type="ECO:0000313" key="7">
    <source>
        <dbReference type="EMBL" id="PIM99825.1"/>
    </source>
</evidence>
<dbReference type="Pfam" id="PF15469">
    <property type="entry name" value="Sec5"/>
    <property type="match status" value="1"/>
</dbReference>
<evidence type="ECO:0000259" key="6">
    <source>
        <dbReference type="Pfam" id="PF15469"/>
    </source>
</evidence>
<feature type="region of interest" description="Disordered" evidence="5">
    <location>
        <begin position="19"/>
        <end position="121"/>
    </location>
</feature>
<dbReference type="InterPro" id="IPR039481">
    <property type="entry name" value="EXOC2/Sec5_N_dom"/>
</dbReference>
<dbReference type="GO" id="GO:0006893">
    <property type="term" value="P:Golgi to plasma membrane transport"/>
    <property type="evidence" value="ECO:0007669"/>
    <property type="project" value="UniProtKB-UniRule"/>
</dbReference>
<comment type="subunit">
    <text evidence="4">Component of the exocyst complex.</text>
</comment>
<proteinExistence type="inferred from homology"/>
<name>A0A2G9G3D2_9LAMI</name>
<feature type="compositionally biased region" description="Polar residues" evidence="5">
    <location>
        <begin position="56"/>
        <end position="74"/>
    </location>
</feature>
<dbReference type="PANTHER" id="PTHR13043:SF1">
    <property type="entry name" value="EXOCYST COMPLEX COMPONENT 2"/>
    <property type="match status" value="1"/>
</dbReference>
<protein>
    <recommendedName>
        <fullName evidence="4">Exocyst complex component SEC5</fullName>
    </recommendedName>
</protein>
<evidence type="ECO:0000256" key="3">
    <source>
        <dbReference type="ARBA" id="ARBA00022483"/>
    </source>
</evidence>
<dbReference type="OrthoDB" id="26242at2759"/>
<feature type="compositionally biased region" description="Basic and acidic residues" evidence="5">
    <location>
        <begin position="988"/>
        <end position="999"/>
    </location>
</feature>
<dbReference type="EMBL" id="NKXS01007344">
    <property type="protein sequence ID" value="PIM99825.1"/>
    <property type="molecule type" value="Genomic_DNA"/>
</dbReference>
<comment type="similarity">
    <text evidence="1 4">Belongs to the SEC5 family.</text>
</comment>
<evidence type="ECO:0000313" key="8">
    <source>
        <dbReference type="Proteomes" id="UP000231279"/>
    </source>
</evidence>
<keyword evidence="3 4" id="KW-0268">Exocytosis</keyword>
<feature type="domain" description="Exocyst complex component EXOC2/Sec5 N-terminal" evidence="6">
    <location>
        <begin position="173"/>
        <end position="1035"/>
    </location>
</feature>
<keyword evidence="2 4" id="KW-0813">Transport</keyword>
<dbReference type="InterPro" id="IPR029175">
    <property type="entry name" value="EXOC2/Sec5"/>
</dbReference>
<feature type="region of interest" description="Disordered" evidence="5">
    <location>
        <begin position="975"/>
        <end position="1001"/>
    </location>
</feature>
<feature type="compositionally biased region" description="Polar residues" evidence="5">
    <location>
        <begin position="1056"/>
        <end position="1078"/>
    </location>
</feature>
<feature type="region of interest" description="Disordered" evidence="5">
    <location>
        <begin position="1054"/>
        <end position="1084"/>
    </location>
</feature>
<dbReference type="STRING" id="429701.A0A2G9G3D2"/>
<evidence type="ECO:0000256" key="4">
    <source>
        <dbReference type="RuleBase" id="RU365069"/>
    </source>
</evidence>
<dbReference type="Proteomes" id="UP000231279">
    <property type="component" value="Unassembled WGS sequence"/>
</dbReference>
<dbReference type="AlphaFoldDB" id="A0A2G9G3D2"/>
<dbReference type="GO" id="GO:0015031">
    <property type="term" value="P:protein transport"/>
    <property type="evidence" value="ECO:0007669"/>
    <property type="project" value="UniProtKB-KW"/>
</dbReference>
<dbReference type="GO" id="GO:0006887">
    <property type="term" value="P:exocytosis"/>
    <property type="evidence" value="ECO:0007669"/>
    <property type="project" value="UniProtKB-KW"/>
</dbReference>